<name>A0A0C2MJM9_THEKT</name>
<accession>A0A0C2MJM9</accession>
<comment type="caution">
    <text evidence="1">The sequence shown here is derived from an EMBL/GenBank/DDBJ whole genome shotgun (WGS) entry which is preliminary data.</text>
</comment>
<evidence type="ECO:0000313" key="1">
    <source>
        <dbReference type="EMBL" id="KII61841.1"/>
    </source>
</evidence>
<reference evidence="1 2" key="1">
    <citation type="journal article" date="2014" name="Genome Biol. Evol.">
        <title>The genome of the myxosporean Thelohanellus kitauei shows adaptations to nutrient acquisition within its fish host.</title>
        <authorList>
            <person name="Yang Y."/>
            <person name="Xiong J."/>
            <person name="Zhou Z."/>
            <person name="Huo F."/>
            <person name="Miao W."/>
            <person name="Ran C."/>
            <person name="Liu Y."/>
            <person name="Zhang J."/>
            <person name="Feng J."/>
            <person name="Wang M."/>
            <person name="Wang M."/>
            <person name="Wang L."/>
            <person name="Yao B."/>
        </authorList>
    </citation>
    <scope>NUCLEOTIDE SEQUENCE [LARGE SCALE GENOMIC DNA]</scope>
    <source>
        <strain evidence="1">Wuqing</strain>
    </source>
</reference>
<dbReference type="Proteomes" id="UP000031668">
    <property type="component" value="Unassembled WGS sequence"/>
</dbReference>
<dbReference type="EMBL" id="JWZT01005228">
    <property type="protein sequence ID" value="KII61841.1"/>
    <property type="molecule type" value="Genomic_DNA"/>
</dbReference>
<dbReference type="AlphaFoldDB" id="A0A0C2MJM9"/>
<evidence type="ECO:0000313" key="2">
    <source>
        <dbReference type="Proteomes" id="UP000031668"/>
    </source>
</evidence>
<keyword evidence="2" id="KW-1185">Reference proteome</keyword>
<protein>
    <submittedName>
        <fullName evidence="1">Uncharacterized protein</fullName>
    </submittedName>
</protein>
<sequence>MDLPFQKGKLKRIKSVKKDYIKCSDGNSPSNQMKAVEKLISYYTIHIEQSSDDFMIKHFPNELYEEFRLMSEGGTNVEMFQEKRDLLFNIFKFLFRTYNKNLFENEKTYNFVVMFLNFIKTQDPISVFDPISFENSIEHCIAHLPNRLLFIHENGLFYMCYYFKDSMQKSSNSFWNLCKNIYNIDMEERSYLLSTKIADCANQTMNKCLSTPELIYKKLLIVFYHMLHRLTFFEEVIIDTTDFFNILKSWFNNYTRNFRFPHYLSSVSKIMSGFLNGSKNKIQIDTIEKLV</sequence>
<organism evidence="1 2">
    <name type="scientific">Thelohanellus kitauei</name>
    <name type="common">Myxosporean</name>
    <dbReference type="NCBI Taxonomy" id="669202"/>
    <lineage>
        <taxon>Eukaryota</taxon>
        <taxon>Metazoa</taxon>
        <taxon>Cnidaria</taxon>
        <taxon>Myxozoa</taxon>
        <taxon>Myxosporea</taxon>
        <taxon>Bivalvulida</taxon>
        <taxon>Platysporina</taxon>
        <taxon>Myxobolidae</taxon>
        <taxon>Thelohanellus</taxon>
    </lineage>
</organism>
<gene>
    <name evidence="1" type="ORF">RF11_05734</name>
</gene>
<proteinExistence type="predicted"/>